<reference evidence="1" key="1">
    <citation type="submission" date="2023-04" db="EMBL/GenBank/DDBJ databases">
        <title>A chromosome-level genome assembly of the parasitoid wasp Eretmocerus hayati.</title>
        <authorList>
            <person name="Zhong Y."/>
            <person name="Liu S."/>
            <person name="Liu Y."/>
        </authorList>
    </citation>
    <scope>NUCLEOTIDE SEQUENCE</scope>
    <source>
        <strain evidence="1">ZJU_SS_LIU_2023</strain>
    </source>
</reference>
<protein>
    <submittedName>
        <fullName evidence="1">Uncharacterized protein</fullName>
    </submittedName>
</protein>
<evidence type="ECO:0000313" key="1">
    <source>
        <dbReference type="EMBL" id="KAJ8678411.1"/>
    </source>
</evidence>
<dbReference type="EMBL" id="CM056742">
    <property type="protein sequence ID" value="KAJ8678411.1"/>
    <property type="molecule type" value="Genomic_DNA"/>
</dbReference>
<evidence type="ECO:0000313" key="2">
    <source>
        <dbReference type="Proteomes" id="UP001239111"/>
    </source>
</evidence>
<comment type="caution">
    <text evidence="1">The sequence shown here is derived from an EMBL/GenBank/DDBJ whole genome shotgun (WGS) entry which is preliminary data.</text>
</comment>
<name>A0ACC2P4P2_9HYME</name>
<dbReference type="Proteomes" id="UP001239111">
    <property type="component" value="Chromosome 2"/>
</dbReference>
<accession>A0ACC2P4P2</accession>
<sequence>MSFPSLHHAVPYIKHVLDSVPLLTNIIISGPTILINTTNIEQPVLESESADDSNSFNLYVCNYCTEIFLAKNTLEAHQMAHQEIRTNYCDSCKTQFKSYYELRYHNCIKKFVCNICGDTLSSLQRGKKHELEHHHNDHGHLCKICGRKFQNKHNMDQHYKSEHTQAVKEFSCSKCPRKFKFKTRLDHHLRSSHSINFFICQDCDIDFKNAVGLKKHNIHQHSGINAKVECLECKARVPVHGLRKHVDTHSAQKKNVPVVCQSCNQSFGTEVLLENHRKKSHIQCASCPSVFSSTFTYKNHQLKVHNNEGKCYACPHCPKEFITESKRKRHLVTHSSSTPFKCSHCEFQSKFQDNLNQHILINHCTERPLKCDKCSWTFRRTCDLNRHQTTHSKKEVHFYCKFCHKKFEYAGNKTKHERKCHKSG</sequence>
<gene>
    <name evidence="1" type="ORF">QAD02_014198</name>
</gene>
<keyword evidence="2" id="KW-1185">Reference proteome</keyword>
<organism evidence="1 2">
    <name type="scientific">Eretmocerus hayati</name>
    <dbReference type="NCBI Taxonomy" id="131215"/>
    <lineage>
        <taxon>Eukaryota</taxon>
        <taxon>Metazoa</taxon>
        <taxon>Ecdysozoa</taxon>
        <taxon>Arthropoda</taxon>
        <taxon>Hexapoda</taxon>
        <taxon>Insecta</taxon>
        <taxon>Pterygota</taxon>
        <taxon>Neoptera</taxon>
        <taxon>Endopterygota</taxon>
        <taxon>Hymenoptera</taxon>
        <taxon>Apocrita</taxon>
        <taxon>Proctotrupomorpha</taxon>
        <taxon>Chalcidoidea</taxon>
        <taxon>Aphelinidae</taxon>
        <taxon>Aphelininae</taxon>
        <taxon>Eretmocerus</taxon>
    </lineage>
</organism>
<proteinExistence type="predicted"/>